<feature type="compositionally biased region" description="Basic and acidic residues" evidence="1">
    <location>
        <begin position="28"/>
        <end position="43"/>
    </location>
</feature>
<comment type="caution">
    <text evidence="3">The sequence shown here is derived from an EMBL/GenBank/DDBJ whole genome shotgun (WGS) entry which is preliminary data.</text>
</comment>
<keyword evidence="4" id="KW-1185">Reference proteome</keyword>
<keyword evidence="2" id="KW-1133">Transmembrane helix</keyword>
<keyword evidence="2" id="KW-0812">Transmembrane</keyword>
<evidence type="ECO:0000313" key="3">
    <source>
        <dbReference type="EMBL" id="GIJ65765.1"/>
    </source>
</evidence>
<dbReference type="Proteomes" id="UP000635606">
    <property type="component" value="Unassembled WGS sequence"/>
</dbReference>
<evidence type="ECO:0008006" key="5">
    <source>
        <dbReference type="Google" id="ProtNLM"/>
    </source>
</evidence>
<gene>
    <name evidence="3" type="ORF">Voc01_006820</name>
</gene>
<dbReference type="EMBL" id="BOPH01000009">
    <property type="protein sequence ID" value="GIJ65765.1"/>
    <property type="molecule type" value="Genomic_DNA"/>
</dbReference>
<evidence type="ECO:0000313" key="4">
    <source>
        <dbReference type="Proteomes" id="UP000635606"/>
    </source>
</evidence>
<organism evidence="3 4">
    <name type="scientific">Virgisporangium ochraceum</name>
    <dbReference type="NCBI Taxonomy" id="65505"/>
    <lineage>
        <taxon>Bacteria</taxon>
        <taxon>Bacillati</taxon>
        <taxon>Actinomycetota</taxon>
        <taxon>Actinomycetes</taxon>
        <taxon>Micromonosporales</taxon>
        <taxon>Micromonosporaceae</taxon>
        <taxon>Virgisporangium</taxon>
    </lineage>
</organism>
<proteinExistence type="predicted"/>
<keyword evidence="2" id="KW-0472">Membrane</keyword>
<sequence length="245" mass="25880">MVAAAQPVVRYADGSRVSNAPRLRRSAPRPERPAPDEPAPRPRDRMFVVSLAVALATVLGGCSLLGLGSDGESDSSGGQDGSTIAGEGAEWFWYQQGQRAASPAAPALPAPTTGGPITVTVPGTPAQPPYSGRPYCLGRLRADTMYWLNATPGVGQASVSWMSLGDPRIVEYKIAAVLQNRPGGSVPPATWTTVPKPNGCQQMNATVTGLTRGNWYVFWLDVVVTTLPTGRREPMIGRSPAFLVQ</sequence>
<name>A0A8J3ZQM4_9ACTN</name>
<feature type="region of interest" description="Disordered" evidence="1">
    <location>
        <begin position="13"/>
        <end position="43"/>
    </location>
</feature>
<accession>A0A8J3ZQM4</accession>
<protein>
    <recommendedName>
        <fullName evidence="5">Fibronectin type-III domain-containing protein</fullName>
    </recommendedName>
</protein>
<evidence type="ECO:0000256" key="1">
    <source>
        <dbReference type="SAM" id="MobiDB-lite"/>
    </source>
</evidence>
<dbReference type="AlphaFoldDB" id="A0A8J3ZQM4"/>
<evidence type="ECO:0000256" key="2">
    <source>
        <dbReference type="SAM" id="Phobius"/>
    </source>
</evidence>
<reference evidence="3" key="1">
    <citation type="submission" date="2021-01" db="EMBL/GenBank/DDBJ databases">
        <title>Whole genome shotgun sequence of Virgisporangium ochraceum NBRC 16418.</title>
        <authorList>
            <person name="Komaki H."/>
            <person name="Tamura T."/>
        </authorList>
    </citation>
    <scope>NUCLEOTIDE SEQUENCE</scope>
    <source>
        <strain evidence="3">NBRC 16418</strain>
    </source>
</reference>
<feature type="transmembrane region" description="Helical" evidence="2">
    <location>
        <begin position="47"/>
        <end position="67"/>
    </location>
</feature>